<dbReference type="SUPFAM" id="SSF74942">
    <property type="entry name" value="YhbC-like, C-terminal domain"/>
    <property type="match status" value="1"/>
</dbReference>
<dbReference type="HOGENOM" id="CLU_070525_1_0_4"/>
<dbReference type="eggNOG" id="COG0779">
    <property type="taxonomic scope" value="Bacteria"/>
</dbReference>
<dbReference type="InterPro" id="IPR036847">
    <property type="entry name" value="RimP_C_sf"/>
</dbReference>
<evidence type="ECO:0000256" key="1">
    <source>
        <dbReference type="ARBA" id="ARBA00022490"/>
    </source>
</evidence>
<evidence type="ECO:0000256" key="2">
    <source>
        <dbReference type="ARBA" id="ARBA00022517"/>
    </source>
</evidence>
<dbReference type="AlphaFoldDB" id="D5CRY1"/>
<evidence type="ECO:0000259" key="4">
    <source>
        <dbReference type="Pfam" id="PF02576"/>
    </source>
</evidence>
<dbReference type="Pfam" id="PF17384">
    <property type="entry name" value="DUF150_C"/>
    <property type="match status" value="1"/>
</dbReference>
<comment type="subcellular location">
    <subcellularLocation>
        <location evidence="3">Cytoplasm</location>
    </subcellularLocation>
</comment>
<dbReference type="PANTHER" id="PTHR33867">
    <property type="entry name" value="RIBOSOME MATURATION FACTOR RIMP"/>
    <property type="match status" value="1"/>
</dbReference>
<dbReference type="GO" id="GO:0005829">
    <property type="term" value="C:cytosol"/>
    <property type="evidence" value="ECO:0007669"/>
    <property type="project" value="TreeGrafter"/>
</dbReference>
<evidence type="ECO:0000259" key="5">
    <source>
        <dbReference type="Pfam" id="PF17384"/>
    </source>
</evidence>
<evidence type="ECO:0000256" key="3">
    <source>
        <dbReference type="HAMAP-Rule" id="MF_01077"/>
    </source>
</evidence>
<sequence>MDVAKLVETTLAGMGYELVDLEVSGRGLMRVFMDKPDGISVEDCERVSNQLVRLFTVEGVEYERLEVSSPGLDRVLKKESDFVRFAGQKAQIKVRVPLAGRKNFAGIIGEVKDGVVQLDVDGSLVAIELSNMDKARLVPVF</sequence>
<dbReference type="SUPFAM" id="SSF75420">
    <property type="entry name" value="YhbC-like, N-terminal domain"/>
    <property type="match status" value="1"/>
</dbReference>
<dbReference type="Gene3D" id="2.30.30.180">
    <property type="entry name" value="Ribosome maturation factor RimP, C-terminal domain"/>
    <property type="match status" value="1"/>
</dbReference>
<keyword evidence="7" id="KW-1185">Reference proteome</keyword>
<protein>
    <recommendedName>
        <fullName evidence="3">Ribosome maturation factor RimP</fullName>
    </recommendedName>
</protein>
<dbReference type="InterPro" id="IPR028998">
    <property type="entry name" value="RimP_C"/>
</dbReference>
<dbReference type="KEGG" id="slt:Slit_1480"/>
<feature type="domain" description="Ribosome maturation factor RimP N-terminal" evidence="4">
    <location>
        <begin position="6"/>
        <end position="73"/>
    </location>
</feature>
<dbReference type="Pfam" id="PF02576">
    <property type="entry name" value="RimP_N"/>
    <property type="match status" value="1"/>
</dbReference>
<dbReference type="Gene3D" id="3.30.300.70">
    <property type="entry name" value="RimP-like superfamily, N-terminal"/>
    <property type="match status" value="1"/>
</dbReference>
<dbReference type="Proteomes" id="UP000001625">
    <property type="component" value="Chromosome"/>
</dbReference>
<gene>
    <name evidence="3" type="primary">rimP</name>
    <name evidence="6" type="ordered locus">Slit_1480</name>
</gene>
<dbReference type="PANTHER" id="PTHR33867:SF1">
    <property type="entry name" value="RIBOSOME MATURATION FACTOR RIMP"/>
    <property type="match status" value="1"/>
</dbReference>
<dbReference type="RefSeq" id="WP_013029615.1">
    <property type="nucleotide sequence ID" value="NC_013959.1"/>
</dbReference>
<reference evidence="6 7" key="1">
    <citation type="submission" date="2010-03" db="EMBL/GenBank/DDBJ databases">
        <title>Complete sequence of Sideroxydans lithotrophicus ES-1.</title>
        <authorList>
            <consortium name="US DOE Joint Genome Institute"/>
            <person name="Lucas S."/>
            <person name="Copeland A."/>
            <person name="Lapidus A."/>
            <person name="Cheng J.-F."/>
            <person name="Bruce D."/>
            <person name="Goodwin L."/>
            <person name="Pitluck S."/>
            <person name="Munk A.C."/>
            <person name="Detter J.C."/>
            <person name="Han C."/>
            <person name="Tapia R."/>
            <person name="Larimer F."/>
            <person name="Land M."/>
            <person name="Hauser L."/>
            <person name="Kyrpides N."/>
            <person name="Ivanova N."/>
            <person name="Emerson D."/>
            <person name="Woyke T."/>
        </authorList>
    </citation>
    <scope>NUCLEOTIDE SEQUENCE [LARGE SCALE GENOMIC DNA]</scope>
    <source>
        <strain evidence="6 7">ES-1</strain>
    </source>
</reference>
<evidence type="ECO:0000313" key="7">
    <source>
        <dbReference type="Proteomes" id="UP000001625"/>
    </source>
</evidence>
<dbReference type="OrthoDB" id="9805006at2"/>
<keyword evidence="2 3" id="KW-0690">Ribosome biogenesis</keyword>
<feature type="domain" description="Ribosome maturation factor RimP C-terminal" evidence="5">
    <location>
        <begin position="76"/>
        <end position="141"/>
    </location>
</feature>
<dbReference type="CDD" id="cd01734">
    <property type="entry name" value="YlxS_C"/>
    <property type="match status" value="1"/>
</dbReference>
<dbReference type="InterPro" id="IPR003728">
    <property type="entry name" value="Ribosome_maturation_RimP"/>
</dbReference>
<dbReference type="HAMAP" id="MF_01077">
    <property type="entry name" value="RimP"/>
    <property type="match status" value="1"/>
</dbReference>
<comment type="function">
    <text evidence="3">Required for maturation of 30S ribosomal subunits.</text>
</comment>
<organism evidence="6 7">
    <name type="scientific">Sideroxydans lithotrophicus (strain ES-1)</name>
    <dbReference type="NCBI Taxonomy" id="580332"/>
    <lineage>
        <taxon>Bacteria</taxon>
        <taxon>Pseudomonadati</taxon>
        <taxon>Pseudomonadota</taxon>
        <taxon>Betaproteobacteria</taxon>
        <taxon>Nitrosomonadales</taxon>
        <taxon>Gallionellaceae</taxon>
        <taxon>Sideroxydans</taxon>
    </lineage>
</organism>
<keyword evidence="1 3" id="KW-0963">Cytoplasm</keyword>
<dbReference type="GO" id="GO:0006412">
    <property type="term" value="P:translation"/>
    <property type="evidence" value="ECO:0007669"/>
    <property type="project" value="TreeGrafter"/>
</dbReference>
<comment type="similarity">
    <text evidence="3">Belongs to the RimP family.</text>
</comment>
<dbReference type="EMBL" id="CP001965">
    <property type="protein sequence ID" value="ADE11717.1"/>
    <property type="molecule type" value="Genomic_DNA"/>
</dbReference>
<proteinExistence type="inferred from homology"/>
<dbReference type="InterPro" id="IPR035956">
    <property type="entry name" value="RimP_N_sf"/>
</dbReference>
<dbReference type="NCBIfam" id="NF000929">
    <property type="entry name" value="PRK00092.2-1"/>
    <property type="match status" value="1"/>
</dbReference>
<dbReference type="InterPro" id="IPR028989">
    <property type="entry name" value="RimP_N"/>
</dbReference>
<dbReference type="GO" id="GO:0000028">
    <property type="term" value="P:ribosomal small subunit assembly"/>
    <property type="evidence" value="ECO:0007669"/>
    <property type="project" value="TreeGrafter"/>
</dbReference>
<accession>D5CRY1</accession>
<evidence type="ECO:0000313" key="6">
    <source>
        <dbReference type="EMBL" id="ADE11717.1"/>
    </source>
</evidence>
<name>D5CRY1_SIDLE</name>
<dbReference type="STRING" id="580332.Slit_1480"/>